<dbReference type="RefSeq" id="WP_382390262.1">
    <property type="nucleotide sequence ID" value="NZ_JBHUNA010000002.1"/>
</dbReference>
<proteinExistence type="predicted"/>
<feature type="transmembrane region" description="Helical" evidence="1">
    <location>
        <begin position="152"/>
        <end position="173"/>
    </location>
</feature>
<comment type="caution">
    <text evidence="2">The sequence shown here is derived from an EMBL/GenBank/DDBJ whole genome shotgun (WGS) entry which is preliminary data.</text>
</comment>
<keyword evidence="1" id="KW-1133">Transmembrane helix</keyword>
<dbReference type="EMBL" id="JBHUNA010000002">
    <property type="protein sequence ID" value="MFD2759587.1"/>
    <property type="molecule type" value="Genomic_DNA"/>
</dbReference>
<evidence type="ECO:0000256" key="1">
    <source>
        <dbReference type="SAM" id="Phobius"/>
    </source>
</evidence>
<reference evidence="3" key="1">
    <citation type="journal article" date="2019" name="Int. J. Syst. Evol. Microbiol.">
        <title>The Global Catalogue of Microorganisms (GCM) 10K type strain sequencing project: providing services to taxonomists for standard genome sequencing and annotation.</title>
        <authorList>
            <consortium name="The Broad Institute Genomics Platform"/>
            <consortium name="The Broad Institute Genome Sequencing Center for Infectious Disease"/>
            <person name="Wu L."/>
            <person name="Ma J."/>
        </authorList>
    </citation>
    <scope>NUCLEOTIDE SEQUENCE [LARGE SCALE GENOMIC DNA]</scope>
    <source>
        <strain evidence="3">TISTR 1535</strain>
    </source>
</reference>
<feature type="transmembrane region" description="Helical" evidence="1">
    <location>
        <begin position="229"/>
        <end position="251"/>
    </location>
</feature>
<dbReference type="Pfam" id="PF12679">
    <property type="entry name" value="ABC2_membrane_2"/>
    <property type="match status" value="1"/>
</dbReference>
<feature type="transmembrane region" description="Helical" evidence="1">
    <location>
        <begin position="20"/>
        <end position="41"/>
    </location>
</feature>
<gene>
    <name evidence="2" type="ORF">ACFSUO_01120</name>
</gene>
<feature type="transmembrane region" description="Helical" evidence="1">
    <location>
        <begin position="185"/>
        <end position="205"/>
    </location>
</feature>
<dbReference type="PANTHER" id="PTHR43471">
    <property type="entry name" value="ABC TRANSPORTER PERMEASE"/>
    <property type="match status" value="1"/>
</dbReference>
<keyword evidence="1" id="KW-0472">Membrane</keyword>
<evidence type="ECO:0000313" key="3">
    <source>
        <dbReference type="Proteomes" id="UP001597502"/>
    </source>
</evidence>
<name>A0ABW5V0T8_9BACI</name>
<evidence type="ECO:0000313" key="2">
    <source>
        <dbReference type="EMBL" id="MFD2759587.1"/>
    </source>
</evidence>
<sequence>MQWWTLFQKELTENARNVKWIWVPLVMILIAIMDPLSNYYLPQIIDAVGGMPEGGAIQLPDFQPGDVVMMSLGQFSSIGVLIIAFMTMGTISGERKSGVSELILVKPVSYLNYISSKWASVALLTLVSFTLGMGASWYYINLLYGDLGFGMLMQVLFFYGLWLLLVVSFSIFFNTLVKIPGLAAFLTIAAIIVMNLVTTIFGHVAEWSPNNISKYIEQMIITGSVPSELTGAAFVTTGMMVLLLFGAVNMFKRKEIAH</sequence>
<dbReference type="Proteomes" id="UP001597502">
    <property type="component" value="Unassembled WGS sequence"/>
</dbReference>
<accession>A0ABW5V0T8</accession>
<organism evidence="2 3">
    <name type="scientific">Lentibacillus juripiscarius</name>
    <dbReference type="NCBI Taxonomy" id="257446"/>
    <lineage>
        <taxon>Bacteria</taxon>
        <taxon>Bacillati</taxon>
        <taxon>Bacillota</taxon>
        <taxon>Bacilli</taxon>
        <taxon>Bacillales</taxon>
        <taxon>Bacillaceae</taxon>
        <taxon>Lentibacillus</taxon>
    </lineage>
</organism>
<feature type="transmembrane region" description="Helical" evidence="1">
    <location>
        <begin position="118"/>
        <end position="140"/>
    </location>
</feature>
<keyword evidence="1" id="KW-0812">Transmembrane</keyword>
<feature type="transmembrane region" description="Helical" evidence="1">
    <location>
        <begin position="67"/>
        <end position="86"/>
    </location>
</feature>
<keyword evidence="3" id="KW-1185">Reference proteome</keyword>
<protein>
    <submittedName>
        <fullName evidence="2">ABC transporter permease</fullName>
    </submittedName>
</protein>